<dbReference type="PANTHER" id="PTHR36649:SF28">
    <property type="entry name" value="UBIQUITIN-LIKE DOMAIN-CONTAINING PROTEIN"/>
    <property type="match status" value="1"/>
</dbReference>
<keyword evidence="2" id="KW-1185">Reference proteome</keyword>
<dbReference type="Gene3D" id="1.10.8.10">
    <property type="entry name" value="DNA helicase RuvA subunit, C-terminal domain"/>
    <property type="match status" value="1"/>
</dbReference>
<name>A0A915DP57_9BILA</name>
<protein>
    <submittedName>
        <fullName evidence="3">Uncharacterized protein</fullName>
    </submittedName>
</protein>
<feature type="compositionally biased region" description="Basic and acidic residues" evidence="1">
    <location>
        <begin position="354"/>
        <end position="363"/>
    </location>
</feature>
<feature type="region of interest" description="Disordered" evidence="1">
    <location>
        <begin position="331"/>
        <end position="363"/>
    </location>
</feature>
<dbReference type="AlphaFoldDB" id="A0A915DP57"/>
<accession>A0A915DP57</accession>
<dbReference type="SUPFAM" id="SSF46934">
    <property type="entry name" value="UBA-like"/>
    <property type="match status" value="1"/>
</dbReference>
<reference evidence="3" key="1">
    <citation type="submission" date="2022-11" db="UniProtKB">
        <authorList>
            <consortium name="WormBaseParasite"/>
        </authorList>
    </citation>
    <scope>IDENTIFICATION</scope>
</reference>
<dbReference type="PANTHER" id="PTHR36649">
    <property type="entry name" value="UBIQUITIN-LIKE DOMAIN-CONTAINING PROTEIN"/>
    <property type="match status" value="1"/>
</dbReference>
<sequence>MEEIQLIAVQNKAEDKPLQVVPSSQQQMSKYELVSKVIEFASCSVIEAKAALFDCNSNWDEAINIILDKPLQKSCEKIFTKSKISELEVTYSKVTTTTISASDEDEPSPSTSKVHIEPKAQSVVKVEEIEAVKCIGSKVVGKELTQNYADEFMLDRIVQDYLAEQDDAQELANHFDYGWNRDLRTSMESRPTRGGKPYTKPYGCMRYAISVVGKYPPNDNWLGGNGVPNEEEWPVAYHGTQEVNVLDIMFNGFDLKKAYASDYCFEKRKFKLILQCRVNPKKCKTVAKAQFAGVGEYWLVPNGEAIRPYAICVYDQKAASNVLAGIFPAVKPQKPKSDPNDEQQPSTSKAVQKKTKDVKERVQ</sequence>
<evidence type="ECO:0000313" key="2">
    <source>
        <dbReference type="Proteomes" id="UP000887574"/>
    </source>
</evidence>
<evidence type="ECO:0000313" key="3">
    <source>
        <dbReference type="WBParaSite" id="jg21488"/>
    </source>
</evidence>
<evidence type="ECO:0000256" key="1">
    <source>
        <dbReference type="SAM" id="MobiDB-lite"/>
    </source>
</evidence>
<dbReference type="InterPro" id="IPR009060">
    <property type="entry name" value="UBA-like_sf"/>
</dbReference>
<dbReference type="Proteomes" id="UP000887574">
    <property type="component" value="Unplaced"/>
</dbReference>
<dbReference type="WBParaSite" id="jg21488">
    <property type="protein sequence ID" value="jg21488"/>
    <property type="gene ID" value="jg21488"/>
</dbReference>
<organism evidence="2 3">
    <name type="scientific">Ditylenchus dipsaci</name>
    <dbReference type="NCBI Taxonomy" id="166011"/>
    <lineage>
        <taxon>Eukaryota</taxon>
        <taxon>Metazoa</taxon>
        <taxon>Ecdysozoa</taxon>
        <taxon>Nematoda</taxon>
        <taxon>Chromadorea</taxon>
        <taxon>Rhabditida</taxon>
        <taxon>Tylenchina</taxon>
        <taxon>Tylenchomorpha</taxon>
        <taxon>Sphaerularioidea</taxon>
        <taxon>Anguinidae</taxon>
        <taxon>Anguininae</taxon>
        <taxon>Ditylenchus</taxon>
    </lineage>
</organism>
<proteinExistence type="predicted"/>